<feature type="transmembrane region" description="Helical" evidence="7">
    <location>
        <begin position="12"/>
        <end position="37"/>
    </location>
</feature>
<evidence type="ECO:0000313" key="9">
    <source>
        <dbReference type="EMBL" id="ARK29849.1"/>
    </source>
</evidence>
<evidence type="ECO:0000256" key="1">
    <source>
        <dbReference type="ARBA" id="ARBA00004429"/>
    </source>
</evidence>
<evidence type="ECO:0000256" key="3">
    <source>
        <dbReference type="ARBA" id="ARBA00022519"/>
    </source>
</evidence>
<feature type="domain" description="TRAP C4-dicarboxylate transport system permease DctM subunit" evidence="8">
    <location>
        <begin position="1"/>
        <end position="291"/>
    </location>
</feature>
<evidence type="ECO:0000256" key="2">
    <source>
        <dbReference type="ARBA" id="ARBA00022475"/>
    </source>
</evidence>
<organism evidence="9 10">
    <name type="scientific">Halalkalibacter krulwichiae</name>
    <dbReference type="NCBI Taxonomy" id="199441"/>
    <lineage>
        <taxon>Bacteria</taxon>
        <taxon>Bacillati</taxon>
        <taxon>Bacillota</taxon>
        <taxon>Bacilli</taxon>
        <taxon>Bacillales</taxon>
        <taxon>Bacillaceae</taxon>
        <taxon>Halalkalibacter</taxon>
    </lineage>
</organism>
<keyword evidence="10" id="KW-1185">Reference proteome</keyword>
<dbReference type="InterPro" id="IPR004681">
    <property type="entry name" value="TRAP_DctM"/>
</dbReference>
<dbReference type="EMBL" id="CP020814">
    <property type="protein sequence ID" value="ARK29849.1"/>
    <property type="molecule type" value="Genomic_DNA"/>
</dbReference>
<dbReference type="AlphaFoldDB" id="A0A1X9M8R8"/>
<evidence type="ECO:0000259" key="8">
    <source>
        <dbReference type="Pfam" id="PF06808"/>
    </source>
</evidence>
<dbReference type="GO" id="GO:0022857">
    <property type="term" value="F:transmembrane transporter activity"/>
    <property type="evidence" value="ECO:0007669"/>
    <property type="project" value="TreeGrafter"/>
</dbReference>
<proteinExistence type="predicted"/>
<keyword evidence="2" id="KW-1003">Cell membrane</keyword>
<comment type="subcellular location">
    <subcellularLocation>
        <location evidence="1">Cell inner membrane</location>
        <topology evidence="1">Multi-pass membrane protein</topology>
    </subcellularLocation>
</comment>
<feature type="transmembrane region" description="Helical" evidence="7">
    <location>
        <begin position="230"/>
        <end position="255"/>
    </location>
</feature>
<dbReference type="Pfam" id="PF06808">
    <property type="entry name" value="DctM"/>
    <property type="match status" value="1"/>
</dbReference>
<dbReference type="InterPro" id="IPR010656">
    <property type="entry name" value="DctM"/>
</dbReference>
<name>A0A1X9M8R8_9BACI</name>
<evidence type="ECO:0000256" key="4">
    <source>
        <dbReference type="ARBA" id="ARBA00022692"/>
    </source>
</evidence>
<dbReference type="PANTHER" id="PTHR33362:SF3">
    <property type="entry name" value="SIALIC ACID TRAP TRANSPORTER PERMEASE PROTEIN SIAT"/>
    <property type="match status" value="1"/>
</dbReference>
<dbReference type="GO" id="GO:0005886">
    <property type="term" value="C:plasma membrane"/>
    <property type="evidence" value="ECO:0007669"/>
    <property type="project" value="UniProtKB-SubCell"/>
</dbReference>
<evidence type="ECO:0000256" key="5">
    <source>
        <dbReference type="ARBA" id="ARBA00022989"/>
    </source>
</evidence>
<reference evidence="9 10" key="1">
    <citation type="submission" date="2017-04" db="EMBL/GenBank/DDBJ databases">
        <title>Bacillus krulwichiae AM31D Genome sequencing and assembly.</title>
        <authorList>
            <person name="Krulwich T.A."/>
            <person name="Anastor L."/>
            <person name="Ehrlich R."/>
            <person name="Ehrlich G.D."/>
            <person name="Janto B."/>
        </authorList>
    </citation>
    <scope>NUCLEOTIDE SEQUENCE [LARGE SCALE GENOMIC DNA]</scope>
    <source>
        <strain evidence="9 10">AM31D</strain>
    </source>
</reference>
<dbReference type="RefSeq" id="WP_306807457.1">
    <property type="nucleotide sequence ID" value="NZ_CP020814.1"/>
</dbReference>
<keyword evidence="5 7" id="KW-1133">Transmembrane helix</keyword>
<dbReference type="KEGG" id="bkw:BkAM31D_08235"/>
<evidence type="ECO:0000313" key="10">
    <source>
        <dbReference type="Proteomes" id="UP000193006"/>
    </source>
</evidence>
<dbReference type="NCBIfam" id="TIGR00786">
    <property type="entry name" value="dctM"/>
    <property type="match status" value="1"/>
</dbReference>
<keyword evidence="6 7" id="KW-0472">Membrane</keyword>
<feature type="transmembrane region" description="Helical" evidence="7">
    <location>
        <begin position="115"/>
        <end position="134"/>
    </location>
</feature>
<protein>
    <submittedName>
        <fullName evidence="9">Sialic acid TRAP transporter permease protein SiaT</fullName>
    </submittedName>
</protein>
<gene>
    <name evidence="9" type="primary">siaT_9</name>
    <name evidence="9" type="ORF">BkAM31D_08235</name>
</gene>
<keyword evidence="4 7" id="KW-0812">Transmembrane</keyword>
<evidence type="ECO:0000256" key="7">
    <source>
        <dbReference type="SAM" id="Phobius"/>
    </source>
</evidence>
<accession>A0A1X9M8R8</accession>
<feature type="transmembrane region" description="Helical" evidence="7">
    <location>
        <begin position="43"/>
        <end position="67"/>
    </location>
</feature>
<feature type="transmembrane region" description="Helical" evidence="7">
    <location>
        <begin position="146"/>
        <end position="168"/>
    </location>
</feature>
<keyword evidence="3" id="KW-0997">Cell inner membrane</keyword>
<dbReference type="Proteomes" id="UP000193006">
    <property type="component" value="Chromosome"/>
</dbReference>
<dbReference type="PANTHER" id="PTHR33362">
    <property type="entry name" value="SIALIC ACID TRAP TRANSPORTER PERMEASE PROTEIN SIAT-RELATED"/>
    <property type="match status" value="1"/>
</dbReference>
<feature type="transmembrane region" description="Helical" evidence="7">
    <location>
        <begin position="267"/>
        <end position="288"/>
    </location>
</feature>
<evidence type="ECO:0000256" key="6">
    <source>
        <dbReference type="ARBA" id="ARBA00023136"/>
    </source>
</evidence>
<feature type="transmembrane region" description="Helical" evidence="7">
    <location>
        <begin position="87"/>
        <end position="109"/>
    </location>
</feature>
<feature type="transmembrane region" description="Helical" evidence="7">
    <location>
        <begin position="188"/>
        <end position="218"/>
    </location>
</feature>
<sequence length="300" mass="32760">MRKAGYDDDYNGGLTAASAIIGPLVPPSIPMIIYAIIAGQSVAQMFLAGIIPGILCAFALMTVAYYLAKKRNYPLIPKATGKECLHYFYKAFWALMTPVIIIGGIFSGYFTPTEAAVVTTVYAMVLGFFVYRELTIKKLFKNVIDFLKLTGVVVLMIMGVEFFGQMIARERVPAQVAEFFLNVTDNQFLLLLLIVLLLLVLGTFIESLALLILLVPILVPVAVNAGVDPIFFGVIVILTLMIGILTPPMGMALFVVARAGEMPVGTIIRGVIPFLVPLFLTVILLIIFPEIVMFLPNLFG</sequence>
<dbReference type="STRING" id="199441.BkAM31D_08235"/>